<dbReference type="Proteomes" id="UP000824219">
    <property type="component" value="Linkage Group LG20"/>
</dbReference>
<organism evidence="1 2">
    <name type="scientific">Hemibagrus wyckioides</name>
    <dbReference type="NCBI Taxonomy" id="337641"/>
    <lineage>
        <taxon>Eukaryota</taxon>
        <taxon>Metazoa</taxon>
        <taxon>Chordata</taxon>
        <taxon>Craniata</taxon>
        <taxon>Vertebrata</taxon>
        <taxon>Euteleostomi</taxon>
        <taxon>Actinopterygii</taxon>
        <taxon>Neopterygii</taxon>
        <taxon>Teleostei</taxon>
        <taxon>Ostariophysi</taxon>
        <taxon>Siluriformes</taxon>
        <taxon>Bagridae</taxon>
        <taxon>Hemibagrus</taxon>
    </lineage>
</organism>
<dbReference type="EMBL" id="JAHKSW010000020">
    <property type="protein sequence ID" value="KAG7319778.1"/>
    <property type="molecule type" value="Genomic_DNA"/>
</dbReference>
<gene>
    <name evidence="1" type="ORF">KOW79_016921</name>
</gene>
<evidence type="ECO:0000313" key="1">
    <source>
        <dbReference type="EMBL" id="KAG7319778.1"/>
    </source>
</evidence>
<comment type="caution">
    <text evidence="1">The sequence shown here is derived from an EMBL/GenBank/DDBJ whole genome shotgun (WGS) entry which is preliminary data.</text>
</comment>
<keyword evidence="2" id="KW-1185">Reference proteome</keyword>
<accession>A0A9D3NBB9</accession>
<protein>
    <submittedName>
        <fullName evidence="1">Uncharacterized protein</fullName>
    </submittedName>
</protein>
<evidence type="ECO:0000313" key="2">
    <source>
        <dbReference type="Proteomes" id="UP000824219"/>
    </source>
</evidence>
<sequence>MSSSVSVPAISSVWLASKINPSLVSFSRNSAFYANEAGSITLLCVQPGTHGHMDATLRSIELRQPFNDIGTHWLSQDYRRPNLIPRTPWTGMRFHPALELSRKSLPS</sequence>
<dbReference type="AlphaFoldDB" id="A0A9D3NBB9"/>
<name>A0A9D3NBB9_9TELE</name>
<proteinExistence type="predicted"/>
<reference evidence="1 2" key="1">
    <citation type="submission" date="2021-06" db="EMBL/GenBank/DDBJ databases">
        <title>Chromosome-level genome assembly of the red-tail catfish (Hemibagrus wyckioides).</title>
        <authorList>
            <person name="Shao F."/>
        </authorList>
    </citation>
    <scope>NUCLEOTIDE SEQUENCE [LARGE SCALE GENOMIC DNA]</scope>
    <source>
        <strain evidence="1">EC202008001</strain>
        <tissue evidence="1">Blood</tissue>
    </source>
</reference>